<evidence type="ECO:0000256" key="1">
    <source>
        <dbReference type="ARBA" id="ARBA00022529"/>
    </source>
</evidence>
<protein>
    <recommendedName>
        <fullName evidence="4">Peptidoglycan hydrolase</fullName>
    </recommendedName>
</protein>
<keyword evidence="1" id="KW-0929">Antimicrobial</keyword>
<dbReference type="Pfam" id="PF01476">
    <property type="entry name" value="LysM"/>
    <property type="match status" value="2"/>
</dbReference>
<feature type="domain" description="LysM" evidence="5">
    <location>
        <begin position="283"/>
        <end position="327"/>
    </location>
</feature>
<evidence type="ECO:0000256" key="2">
    <source>
        <dbReference type="ARBA" id="ARBA00022638"/>
    </source>
</evidence>
<keyword evidence="2" id="KW-0081">Bacteriolytic enzyme</keyword>
<comment type="caution">
    <text evidence="6">The sequence shown here is derived from an EMBL/GenBank/DDBJ whole genome shotgun (WGS) entry which is preliminary data.</text>
</comment>
<evidence type="ECO:0000259" key="5">
    <source>
        <dbReference type="PROSITE" id="PS51782"/>
    </source>
</evidence>
<dbReference type="SMART" id="SM00257">
    <property type="entry name" value="LysM"/>
    <property type="match status" value="1"/>
</dbReference>
<dbReference type="Proteomes" id="UP000823619">
    <property type="component" value="Unassembled WGS sequence"/>
</dbReference>
<proteinExistence type="predicted"/>
<keyword evidence="3" id="KW-0378">Hydrolase</keyword>
<evidence type="ECO:0000313" key="7">
    <source>
        <dbReference type="Proteomes" id="UP000823619"/>
    </source>
</evidence>
<dbReference type="PANTHER" id="PTHR33308:SF9">
    <property type="entry name" value="PEPTIDOGLYCAN HYDROLASE FLGJ"/>
    <property type="match status" value="1"/>
</dbReference>
<reference evidence="6" key="2">
    <citation type="journal article" date="2021" name="PeerJ">
        <title>Extensive microbial diversity within the chicken gut microbiome revealed by metagenomics and culture.</title>
        <authorList>
            <person name="Gilroy R."/>
            <person name="Ravi A."/>
            <person name="Getino M."/>
            <person name="Pursley I."/>
            <person name="Horton D.L."/>
            <person name="Alikhan N.F."/>
            <person name="Baker D."/>
            <person name="Gharbi K."/>
            <person name="Hall N."/>
            <person name="Watson M."/>
            <person name="Adriaenssens E.M."/>
            <person name="Foster-Nyarko E."/>
            <person name="Jarju S."/>
            <person name="Secka A."/>
            <person name="Antonio M."/>
            <person name="Oren A."/>
            <person name="Chaudhuri R.R."/>
            <person name="La Ragione R."/>
            <person name="Hildebrand F."/>
            <person name="Pallen M.J."/>
        </authorList>
    </citation>
    <scope>NUCLEOTIDE SEQUENCE</scope>
    <source>
        <strain evidence="6">D5-748</strain>
    </source>
</reference>
<dbReference type="InterPro" id="IPR036779">
    <property type="entry name" value="LysM_dom_sf"/>
</dbReference>
<dbReference type="Gene3D" id="3.10.350.10">
    <property type="entry name" value="LysM domain"/>
    <property type="match status" value="1"/>
</dbReference>
<dbReference type="PROSITE" id="PS51782">
    <property type="entry name" value="LYSM"/>
    <property type="match status" value="1"/>
</dbReference>
<evidence type="ECO:0000313" key="6">
    <source>
        <dbReference type="EMBL" id="MBO8444588.1"/>
    </source>
</evidence>
<accession>A0A9D9HC88</accession>
<dbReference type="InterPro" id="IPR018392">
    <property type="entry name" value="LysM"/>
</dbReference>
<evidence type="ECO:0000256" key="3">
    <source>
        <dbReference type="ARBA" id="ARBA00022801"/>
    </source>
</evidence>
<sequence length="329" mass="37694">MLLMLCMAQPLLAERSPQHAYIEKYSRTAVSEMYRSGVPASITLAQGMLESSNGQSELAVKGNNHFGIKCHEWKGPRMFYNDDRRGECFRKYSTAEESFRDHSDFLRYRDRYKFLFDLETTDYRGWAYGLKRAGYATDPAYPRKLIKLIEDYNLDRFDRMSESYALSGEDTGNRKKKSRRKKVRDAAAASIPQSPSVLEQAQPLSQKEGREFDFSLSRQLYSQNGVPFVYSSEGETYSSIAKGNGLFKKEILRFNDADKDMTLLPGTVVYLQKKKNHAADHIEMHVAEEGDSLWEISQRYGVKLKSIMKMNGFSGGTVLHEGDVVKLRK</sequence>
<organism evidence="6 7">
    <name type="scientific">Candidatus Cryptobacteroides merdavium</name>
    <dbReference type="NCBI Taxonomy" id="2840769"/>
    <lineage>
        <taxon>Bacteria</taxon>
        <taxon>Pseudomonadati</taxon>
        <taxon>Bacteroidota</taxon>
        <taxon>Bacteroidia</taxon>
        <taxon>Bacteroidales</taxon>
        <taxon>Candidatus Cryptobacteroides</taxon>
    </lineage>
</organism>
<dbReference type="GO" id="GO:0031640">
    <property type="term" value="P:killing of cells of another organism"/>
    <property type="evidence" value="ECO:0007669"/>
    <property type="project" value="UniProtKB-KW"/>
</dbReference>
<dbReference type="AlphaFoldDB" id="A0A9D9HC88"/>
<evidence type="ECO:0000256" key="4">
    <source>
        <dbReference type="ARBA" id="ARBA00032108"/>
    </source>
</evidence>
<dbReference type="PANTHER" id="PTHR33308">
    <property type="entry name" value="PEPTIDOGLYCAN HYDROLASE FLGJ"/>
    <property type="match status" value="1"/>
</dbReference>
<gene>
    <name evidence="6" type="ORF">IAC23_02680</name>
</gene>
<name>A0A9D9HC88_9BACT</name>
<dbReference type="GO" id="GO:0042742">
    <property type="term" value="P:defense response to bacterium"/>
    <property type="evidence" value="ECO:0007669"/>
    <property type="project" value="UniProtKB-KW"/>
</dbReference>
<dbReference type="Gene3D" id="1.10.530.10">
    <property type="match status" value="1"/>
</dbReference>
<dbReference type="GO" id="GO:0004040">
    <property type="term" value="F:amidase activity"/>
    <property type="evidence" value="ECO:0007669"/>
    <property type="project" value="InterPro"/>
</dbReference>
<dbReference type="InterPro" id="IPR051056">
    <property type="entry name" value="Glycosyl_Hydrolase_73"/>
</dbReference>
<dbReference type="Pfam" id="PF01832">
    <property type="entry name" value="Glucosaminidase"/>
    <property type="match status" value="1"/>
</dbReference>
<dbReference type="SMART" id="SM00047">
    <property type="entry name" value="LYZ2"/>
    <property type="match status" value="1"/>
</dbReference>
<dbReference type="SUPFAM" id="SSF54106">
    <property type="entry name" value="LysM domain"/>
    <property type="match status" value="1"/>
</dbReference>
<reference evidence="6" key="1">
    <citation type="submission" date="2020-10" db="EMBL/GenBank/DDBJ databases">
        <authorList>
            <person name="Gilroy R."/>
        </authorList>
    </citation>
    <scope>NUCLEOTIDE SEQUENCE</scope>
    <source>
        <strain evidence="6">D5-748</strain>
    </source>
</reference>
<dbReference type="InterPro" id="IPR002901">
    <property type="entry name" value="MGlyc_endo_b_GlcNAc-like_dom"/>
</dbReference>
<dbReference type="CDD" id="cd00118">
    <property type="entry name" value="LysM"/>
    <property type="match status" value="2"/>
</dbReference>
<dbReference type="EMBL" id="JADIMO010000030">
    <property type="protein sequence ID" value="MBO8444588.1"/>
    <property type="molecule type" value="Genomic_DNA"/>
</dbReference>